<keyword evidence="3" id="KW-1185">Reference proteome</keyword>
<organism evidence="2 3">
    <name type="scientific">Rhodococcus antarcticus</name>
    <dbReference type="NCBI Taxonomy" id="2987751"/>
    <lineage>
        <taxon>Bacteria</taxon>
        <taxon>Bacillati</taxon>
        <taxon>Actinomycetota</taxon>
        <taxon>Actinomycetes</taxon>
        <taxon>Mycobacteriales</taxon>
        <taxon>Nocardiaceae</taxon>
        <taxon>Rhodococcus</taxon>
    </lineage>
</organism>
<feature type="region of interest" description="Disordered" evidence="1">
    <location>
        <begin position="1"/>
        <end position="40"/>
    </location>
</feature>
<evidence type="ECO:0000313" key="3">
    <source>
        <dbReference type="Proteomes" id="UP001164965"/>
    </source>
</evidence>
<gene>
    <name evidence="2" type="ORF">RHODO2019_03945</name>
</gene>
<name>A0ABY6P2V3_9NOCA</name>
<reference evidence="2" key="1">
    <citation type="submission" date="2022-10" db="EMBL/GenBank/DDBJ databases">
        <title>Rhodococcus sp.75.</title>
        <authorList>
            <person name="Sun M."/>
        </authorList>
    </citation>
    <scope>NUCLEOTIDE SEQUENCE</scope>
    <source>
        <strain evidence="2">75</strain>
    </source>
</reference>
<feature type="compositionally biased region" description="Basic residues" evidence="1">
    <location>
        <begin position="1"/>
        <end position="13"/>
    </location>
</feature>
<dbReference type="Proteomes" id="UP001164965">
    <property type="component" value="Chromosome"/>
</dbReference>
<evidence type="ECO:0000256" key="1">
    <source>
        <dbReference type="SAM" id="MobiDB-lite"/>
    </source>
</evidence>
<protein>
    <submittedName>
        <fullName evidence="2">ATP/GTP-binding protein</fullName>
    </submittedName>
</protein>
<sequence>MPRRRPDRPRRGTAARQPSPTVPGEGTGFSRTEAGPDGEDWQVRTVSGAQAVKTYRCPGCDHEIAPRVAHVVAWPSAEFGGADERRHWHSGCWAGRGRRGLTRRWS</sequence>
<dbReference type="EMBL" id="CP110615">
    <property type="protein sequence ID" value="UZJ25616.1"/>
    <property type="molecule type" value="Genomic_DNA"/>
</dbReference>
<accession>A0ABY6P2V3</accession>
<dbReference type="RefSeq" id="WP_265383720.1">
    <property type="nucleotide sequence ID" value="NZ_CP110615.1"/>
</dbReference>
<proteinExistence type="predicted"/>
<evidence type="ECO:0000313" key="2">
    <source>
        <dbReference type="EMBL" id="UZJ25616.1"/>
    </source>
</evidence>